<keyword evidence="3" id="KW-1185">Reference proteome</keyword>
<protein>
    <submittedName>
        <fullName evidence="2">Uncharacterized protein</fullName>
    </submittedName>
</protein>
<evidence type="ECO:0000313" key="2">
    <source>
        <dbReference type="EMBL" id="ROT70362.1"/>
    </source>
</evidence>
<proteinExistence type="predicted"/>
<organism evidence="2 3">
    <name type="scientific">Penaeus vannamei</name>
    <name type="common">Whiteleg shrimp</name>
    <name type="synonym">Litopenaeus vannamei</name>
    <dbReference type="NCBI Taxonomy" id="6689"/>
    <lineage>
        <taxon>Eukaryota</taxon>
        <taxon>Metazoa</taxon>
        <taxon>Ecdysozoa</taxon>
        <taxon>Arthropoda</taxon>
        <taxon>Crustacea</taxon>
        <taxon>Multicrustacea</taxon>
        <taxon>Malacostraca</taxon>
        <taxon>Eumalacostraca</taxon>
        <taxon>Eucarida</taxon>
        <taxon>Decapoda</taxon>
        <taxon>Dendrobranchiata</taxon>
        <taxon>Penaeoidea</taxon>
        <taxon>Penaeidae</taxon>
        <taxon>Penaeus</taxon>
    </lineage>
</organism>
<evidence type="ECO:0000256" key="1">
    <source>
        <dbReference type="SAM" id="MobiDB-lite"/>
    </source>
</evidence>
<feature type="region of interest" description="Disordered" evidence="1">
    <location>
        <begin position="1"/>
        <end position="22"/>
    </location>
</feature>
<gene>
    <name evidence="2" type="ORF">C7M84_011343</name>
</gene>
<dbReference type="AlphaFoldDB" id="A0A3R7Q7C2"/>
<feature type="compositionally biased region" description="Basic and acidic residues" evidence="1">
    <location>
        <begin position="1"/>
        <end position="10"/>
    </location>
</feature>
<reference evidence="2 3" key="1">
    <citation type="submission" date="2018-04" db="EMBL/GenBank/DDBJ databases">
        <authorList>
            <person name="Zhang X."/>
            <person name="Yuan J."/>
            <person name="Li F."/>
            <person name="Xiang J."/>
        </authorList>
    </citation>
    <scope>NUCLEOTIDE SEQUENCE [LARGE SCALE GENOMIC DNA]</scope>
    <source>
        <tissue evidence="2">Muscle</tissue>
    </source>
</reference>
<evidence type="ECO:0000313" key="3">
    <source>
        <dbReference type="Proteomes" id="UP000283509"/>
    </source>
</evidence>
<name>A0A3R7Q7C2_PENVA</name>
<feature type="compositionally biased region" description="Pro residues" evidence="1">
    <location>
        <begin position="292"/>
        <end position="313"/>
    </location>
</feature>
<reference evidence="2 3" key="2">
    <citation type="submission" date="2019-01" db="EMBL/GenBank/DDBJ databases">
        <title>The decoding of complex shrimp genome reveals the adaptation for benthos swimmer, frequently molting mechanism and breeding impact on genome.</title>
        <authorList>
            <person name="Sun Y."/>
            <person name="Gao Y."/>
            <person name="Yu Y."/>
        </authorList>
    </citation>
    <scope>NUCLEOTIDE SEQUENCE [LARGE SCALE GENOMIC DNA]</scope>
    <source>
        <tissue evidence="2">Muscle</tissue>
    </source>
</reference>
<sequence>MSTERSDEARTVPSRSRRRRGDAQCLPLASSAIPLASSFWDINIASPSITWFRPKGGGPPVNSVRGGDYSFLRHWQASRSSSRGQYQCHSDLLVRYPILSSHSQFYCCCCSSLPPPPRPLPFLSSFHPLLFLSLPLLSPQPFKLLSHESFSLSLHYLLYSFPSPSLLNPFPSSLLNPFPHLLSFHLPPPSPSPFLTPSPFPPALASFTFLSSPPPPPSFPTSYSPSPSFPLISPPLPLPSYLLLPLTPPLKYPSLPPPTSFFPLNTPSPPLPPPSSPKYPLLPSTLLRPLRTPPLTPAIPPPPSPAAIPPPHPAPRHPTLTLRPIVRVCRSLTIPKRPSCNLRSAARCFDVPCAAVDRFDVLCAVRKTVQRPFRCRAIPTSLVLFGPFRRPLLSIPDVPCSVMDRSDVPSALDHSDVPTFRRPCAALDHSTSLDFRRPLCCLGPFRRLFSPRPFRRPLPAVDRPTSHSVVPCSAVARPDVPHHGIGHIGTWDHRQRNESATSLCTLPRASR</sequence>
<accession>A0A3R7Q7C2</accession>
<dbReference type="PRINTS" id="PR01217">
    <property type="entry name" value="PRICHEXTENSN"/>
</dbReference>
<dbReference type="Proteomes" id="UP000283509">
    <property type="component" value="Unassembled WGS sequence"/>
</dbReference>
<feature type="region of interest" description="Disordered" evidence="1">
    <location>
        <begin position="292"/>
        <end position="316"/>
    </location>
</feature>
<dbReference type="EMBL" id="QCYY01002437">
    <property type="protein sequence ID" value="ROT70362.1"/>
    <property type="molecule type" value="Genomic_DNA"/>
</dbReference>
<comment type="caution">
    <text evidence="2">The sequence shown here is derived from an EMBL/GenBank/DDBJ whole genome shotgun (WGS) entry which is preliminary data.</text>
</comment>